<dbReference type="Proteomes" id="UP001144396">
    <property type="component" value="Unassembled WGS sequence"/>
</dbReference>
<evidence type="ECO:0000256" key="1">
    <source>
        <dbReference type="ARBA" id="ARBA00022475"/>
    </source>
</evidence>
<evidence type="ECO:0008006" key="12">
    <source>
        <dbReference type="Google" id="ProtNLM"/>
    </source>
</evidence>
<evidence type="ECO:0000256" key="5">
    <source>
        <dbReference type="ARBA" id="ARBA00023306"/>
    </source>
</evidence>
<dbReference type="PANTHER" id="PTHR37820:SF1">
    <property type="entry name" value="CELL DIVISION PROTEIN FTSQ"/>
    <property type="match status" value="1"/>
</dbReference>
<feature type="domain" description="Cell division protein FtsQ/DivIB C-terminal" evidence="8">
    <location>
        <begin position="259"/>
        <end position="362"/>
    </location>
</feature>
<proteinExistence type="predicted"/>
<feature type="compositionally biased region" description="Basic and acidic residues" evidence="6">
    <location>
        <begin position="115"/>
        <end position="126"/>
    </location>
</feature>
<gene>
    <name evidence="10" type="ORF">ARHIZOSPH14_33170</name>
</gene>
<dbReference type="GO" id="GO:0005886">
    <property type="term" value="C:plasma membrane"/>
    <property type="evidence" value="ECO:0007669"/>
    <property type="project" value="TreeGrafter"/>
</dbReference>
<dbReference type="PANTHER" id="PTHR37820">
    <property type="entry name" value="CELL DIVISION PROTEIN DIVIB"/>
    <property type="match status" value="1"/>
</dbReference>
<sequence>MRRPQGFDGRPRGGAVPGAGARPGGARGADAPEAGADGAGDTAPPSAPDRAPAPPRAQAPTRVPSTRVRPVPPAPEPSPAAADAQLTEPIPLVRPGTLADAPARQIDDPVDLPDDDGHASGDDRPTGWRARRELRRATRRRKRYERQEMRRFTKRQRNRRIAWAAGIGSVLLVVGGLTAAAYSPLMAVQEIQVSGAGERVTAEEVVAALDGQRGTPLPLVDDRAVGEALAEFSAIQTWAIERRPPGTLVVRLVERTPIAVVAGGGGFRVVDGAGIVLEEQPARPEGLPLVDAQGGLAGDGFRAASAVLRSLPDDLRASVLSASASTADDVRLELAGGASVVWGSAEESVLKAAVLEALVEAAPPSTVSRYDVSSPRSPVTS</sequence>
<feature type="transmembrane region" description="Helical" evidence="7">
    <location>
        <begin position="161"/>
        <end position="182"/>
    </location>
</feature>
<dbReference type="Pfam" id="PF08478">
    <property type="entry name" value="POTRA_1"/>
    <property type="match status" value="1"/>
</dbReference>
<organism evidence="10 11">
    <name type="scientific">Agromyces rhizosphaerae</name>
    <dbReference type="NCBI Taxonomy" id="88374"/>
    <lineage>
        <taxon>Bacteria</taxon>
        <taxon>Bacillati</taxon>
        <taxon>Actinomycetota</taxon>
        <taxon>Actinomycetes</taxon>
        <taxon>Micrococcales</taxon>
        <taxon>Microbacteriaceae</taxon>
        <taxon>Agromyces</taxon>
    </lineage>
</organism>
<dbReference type="InterPro" id="IPR050487">
    <property type="entry name" value="FtsQ_DivIB"/>
</dbReference>
<feature type="compositionally biased region" description="Pro residues" evidence="6">
    <location>
        <begin position="45"/>
        <end position="57"/>
    </location>
</feature>
<keyword evidence="3 7" id="KW-0812">Transmembrane</keyword>
<evidence type="ECO:0000256" key="6">
    <source>
        <dbReference type="SAM" id="MobiDB-lite"/>
    </source>
</evidence>
<feature type="domain" description="POTRA" evidence="9">
    <location>
        <begin position="187"/>
        <end position="255"/>
    </location>
</feature>
<keyword evidence="1" id="KW-1003">Cell membrane</keyword>
<keyword evidence="11" id="KW-1185">Reference proteome</keyword>
<evidence type="ECO:0000256" key="2">
    <source>
        <dbReference type="ARBA" id="ARBA00022618"/>
    </source>
</evidence>
<dbReference type="Pfam" id="PF03799">
    <property type="entry name" value="FtsQ_DivIB_C"/>
    <property type="match status" value="1"/>
</dbReference>
<dbReference type="Gene3D" id="3.10.20.310">
    <property type="entry name" value="membrane protein fhac"/>
    <property type="match status" value="1"/>
</dbReference>
<dbReference type="GO" id="GO:0051301">
    <property type="term" value="P:cell division"/>
    <property type="evidence" value="ECO:0007669"/>
    <property type="project" value="UniProtKB-KW"/>
</dbReference>
<keyword evidence="5" id="KW-0131">Cell cycle</keyword>
<evidence type="ECO:0000313" key="11">
    <source>
        <dbReference type="Proteomes" id="UP001144396"/>
    </source>
</evidence>
<feature type="region of interest" description="Disordered" evidence="6">
    <location>
        <begin position="1"/>
        <end position="87"/>
    </location>
</feature>
<evidence type="ECO:0000313" key="10">
    <source>
        <dbReference type="EMBL" id="GLI29075.1"/>
    </source>
</evidence>
<accession>A0A9W6D0P1</accession>
<feature type="compositionally biased region" description="Low complexity" evidence="6">
    <location>
        <begin position="58"/>
        <end position="69"/>
    </location>
</feature>
<evidence type="ECO:0000259" key="8">
    <source>
        <dbReference type="Pfam" id="PF03799"/>
    </source>
</evidence>
<dbReference type="AlphaFoldDB" id="A0A9W6D0P1"/>
<keyword evidence="4 7" id="KW-1133">Transmembrane helix</keyword>
<evidence type="ECO:0000256" key="3">
    <source>
        <dbReference type="ARBA" id="ARBA00022692"/>
    </source>
</evidence>
<dbReference type="EMBL" id="BSDP01000001">
    <property type="protein sequence ID" value="GLI29075.1"/>
    <property type="molecule type" value="Genomic_DNA"/>
</dbReference>
<feature type="region of interest" description="Disordered" evidence="6">
    <location>
        <begin position="100"/>
        <end position="128"/>
    </location>
</feature>
<evidence type="ECO:0000256" key="4">
    <source>
        <dbReference type="ARBA" id="ARBA00022989"/>
    </source>
</evidence>
<feature type="compositionally biased region" description="Low complexity" evidence="6">
    <location>
        <begin position="28"/>
        <end position="44"/>
    </location>
</feature>
<feature type="compositionally biased region" description="Gly residues" evidence="6">
    <location>
        <begin position="15"/>
        <end position="27"/>
    </location>
</feature>
<protein>
    <recommendedName>
        <fullName evidence="12">FtsQ-type POTRA domain-containing protein</fullName>
    </recommendedName>
</protein>
<evidence type="ECO:0000259" key="9">
    <source>
        <dbReference type="Pfam" id="PF08478"/>
    </source>
</evidence>
<keyword evidence="2" id="KW-0132">Cell division</keyword>
<keyword evidence="7" id="KW-0472">Membrane</keyword>
<dbReference type="InterPro" id="IPR005548">
    <property type="entry name" value="Cell_div_FtsQ/DivIB_C"/>
</dbReference>
<comment type="caution">
    <text evidence="10">The sequence shown here is derived from an EMBL/GenBank/DDBJ whole genome shotgun (WGS) entry which is preliminary data.</text>
</comment>
<dbReference type="InterPro" id="IPR013685">
    <property type="entry name" value="POTRA_FtsQ_type"/>
</dbReference>
<name>A0A9W6D0P1_9MICO</name>
<reference evidence="10" key="1">
    <citation type="submission" date="2022-12" db="EMBL/GenBank/DDBJ databases">
        <title>Reference genome sequencing for broad-spectrum identification of bacterial and archaeal isolates by mass spectrometry.</title>
        <authorList>
            <person name="Sekiguchi Y."/>
            <person name="Tourlousse D.M."/>
        </authorList>
    </citation>
    <scope>NUCLEOTIDE SEQUENCE</scope>
    <source>
        <strain evidence="10">14</strain>
    </source>
</reference>
<evidence type="ECO:0000256" key="7">
    <source>
        <dbReference type="SAM" id="Phobius"/>
    </source>
</evidence>